<dbReference type="EMBL" id="JAEDAH010000046">
    <property type="protein sequence ID" value="MCA6063893.1"/>
    <property type="molecule type" value="Genomic_DNA"/>
</dbReference>
<organism evidence="1 2">
    <name type="scientific">Thalassolituus marinus</name>
    <dbReference type="NCBI Taxonomy" id="671053"/>
    <lineage>
        <taxon>Bacteria</taxon>
        <taxon>Pseudomonadati</taxon>
        <taxon>Pseudomonadota</taxon>
        <taxon>Gammaproteobacteria</taxon>
        <taxon>Oceanospirillales</taxon>
        <taxon>Oceanospirillaceae</taxon>
        <taxon>Thalassolituus</taxon>
    </lineage>
</organism>
<gene>
    <name evidence="1" type="ORF">I9W95_09765</name>
</gene>
<dbReference type="SUPFAM" id="SSF55729">
    <property type="entry name" value="Acyl-CoA N-acyltransferases (Nat)"/>
    <property type="match status" value="1"/>
</dbReference>
<comment type="caution">
    <text evidence="1">The sequence shown here is derived from an EMBL/GenBank/DDBJ whole genome shotgun (WGS) entry which is preliminary data.</text>
</comment>
<evidence type="ECO:0008006" key="3">
    <source>
        <dbReference type="Google" id="ProtNLM"/>
    </source>
</evidence>
<dbReference type="Proteomes" id="UP000714380">
    <property type="component" value="Unassembled WGS sequence"/>
</dbReference>
<keyword evidence="2" id="KW-1185">Reference proteome</keyword>
<dbReference type="InterPro" id="IPR016181">
    <property type="entry name" value="Acyl_CoA_acyltransferase"/>
</dbReference>
<proteinExistence type="predicted"/>
<name>A0ABS7ZS07_9GAMM</name>
<accession>A0ABS7ZS07</accession>
<reference evidence="1 2" key="1">
    <citation type="submission" date="2020-12" db="EMBL/GenBank/DDBJ databases">
        <title>Novel Thalassolituus-related marine hydrocarbonoclastic bacteria mediated algae-derived hydrocarbons mineralization in twilight zone of the northern South China Sea.</title>
        <authorList>
            <person name="Dong C."/>
        </authorList>
    </citation>
    <scope>NUCLEOTIDE SEQUENCE [LARGE SCALE GENOMIC DNA]</scope>
    <source>
        <strain evidence="1 2">IMCC1826</strain>
    </source>
</reference>
<evidence type="ECO:0000313" key="2">
    <source>
        <dbReference type="Proteomes" id="UP000714380"/>
    </source>
</evidence>
<protein>
    <recommendedName>
        <fullName evidence="3">N-acetyltransferase domain-containing protein</fullName>
    </recommendedName>
</protein>
<dbReference type="RefSeq" id="WP_225674346.1">
    <property type="nucleotide sequence ID" value="NZ_JAEDAH010000046.1"/>
</dbReference>
<sequence>MSEYTIRPARAGDSRGLLNLLSSTAQEGAVRLTFEREPDYFHAASVSTSSPEIWVMDHQHAGIVGTFSIGKRAVFVNGEKTEVRYGSDLRIHPAFQRGRALFRMFGQYRESMQNDWMQTVILDDNKASMNTVGSGRNILPQYVPAGHFTTRLISNRKRTALRTSRAVRRADVNDISAMQAFFDREAANKQFYPCYDFSLIGSDDPYYRGQSLQDFFILEEKGEITGIAALWNQKSFKQTRVSGYSGSLKYLRPVYNASTRFTGMLPLPAVNAVNRYLTLHSVVVKNNRPARFSKLLNTIRRIARRYDVDGIACGFDSRDPLLKVLQRCPGHTLTSQHFLATYQPEAIADINLSTLVYPEISRL</sequence>
<evidence type="ECO:0000313" key="1">
    <source>
        <dbReference type="EMBL" id="MCA6063893.1"/>
    </source>
</evidence>